<comment type="similarity">
    <text evidence="12">Belongs to the protein kinase superfamily. Ser/Thr protein kinase family. CDPK subfamily.</text>
</comment>
<dbReference type="PROSITE" id="PS50222">
    <property type="entry name" value="EF_HAND_2"/>
    <property type="match status" value="1"/>
</dbReference>
<dbReference type="Gene3D" id="1.10.510.10">
    <property type="entry name" value="Transferase(Phosphotransferase) domain 1"/>
    <property type="match status" value="1"/>
</dbReference>
<evidence type="ECO:0000256" key="6">
    <source>
        <dbReference type="ARBA" id="ARBA00022723"/>
    </source>
</evidence>
<evidence type="ECO:0000256" key="3">
    <source>
        <dbReference type="ARBA" id="ARBA00012513"/>
    </source>
</evidence>
<evidence type="ECO:0000256" key="12">
    <source>
        <dbReference type="ARBA" id="ARBA00024334"/>
    </source>
</evidence>
<dbReference type="InterPro" id="IPR013784">
    <property type="entry name" value="Carb-bd-like_fold"/>
</dbReference>
<dbReference type="InterPro" id="IPR011009">
    <property type="entry name" value="Kinase-like_dom_sf"/>
</dbReference>
<dbReference type="PROSITE" id="PS50011">
    <property type="entry name" value="PROTEIN_KINASE_DOM"/>
    <property type="match status" value="1"/>
</dbReference>
<evidence type="ECO:0000259" key="16">
    <source>
        <dbReference type="PROSITE" id="PS50011"/>
    </source>
</evidence>
<dbReference type="InterPro" id="IPR011992">
    <property type="entry name" value="EF-hand-dom_pair"/>
</dbReference>
<feature type="domain" description="Protein kinase" evidence="16">
    <location>
        <begin position="301"/>
        <end position="557"/>
    </location>
</feature>
<keyword evidence="9 20" id="KW-0418">Kinase</keyword>
<dbReference type="InterPro" id="IPR018247">
    <property type="entry name" value="EF_Hand_1_Ca_BS"/>
</dbReference>
<accession>A0A3Q8UBB9</accession>
<dbReference type="InterPro" id="IPR000719">
    <property type="entry name" value="Prot_kinase_dom"/>
</dbReference>
<dbReference type="SMART" id="SM00054">
    <property type="entry name" value="EFh"/>
    <property type="match status" value="3"/>
</dbReference>
<keyword evidence="10" id="KW-0106">Calcium</keyword>
<evidence type="ECO:0000256" key="9">
    <source>
        <dbReference type="ARBA" id="ARBA00022777"/>
    </source>
</evidence>
<dbReference type="SUPFAM" id="SSF56112">
    <property type="entry name" value="Protein kinase-like (PK-like)"/>
    <property type="match status" value="1"/>
</dbReference>
<evidence type="ECO:0000259" key="17">
    <source>
        <dbReference type="PROSITE" id="PS50222"/>
    </source>
</evidence>
<dbReference type="CDD" id="cd05467">
    <property type="entry name" value="CBM20"/>
    <property type="match status" value="1"/>
</dbReference>
<dbReference type="SUPFAM" id="SSF47473">
    <property type="entry name" value="EF-hand"/>
    <property type="match status" value="1"/>
</dbReference>
<evidence type="ECO:0000256" key="5">
    <source>
        <dbReference type="ARBA" id="ARBA00022679"/>
    </source>
</evidence>
<dbReference type="InterPro" id="IPR002048">
    <property type="entry name" value="EF_hand_dom"/>
</dbReference>
<dbReference type="SUPFAM" id="SSF49452">
    <property type="entry name" value="Starch-binding domain-like"/>
    <property type="match status" value="1"/>
</dbReference>
<dbReference type="InterPro" id="IPR050205">
    <property type="entry name" value="CDPK_Ser/Thr_kinases"/>
</dbReference>
<dbReference type="EC" id="2.7.11.1" evidence="3"/>
<protein>
    <recommendedName>
        <fullName evidence="3">non-specific serine/threonine protein kinase</fullName>
        <ecNumber evidence="3">2.7.11.1</ecNumber>
    </recommendedName>
</protein>
<comment type="catalytic activity">
    <reaction evidence="13">
        <text>L-threonyl-[protein] + ATP = O-phospho-L-threonyl-[protein] + ADP + H(+)</text>
        <dbReference type="Rhea" id="RHEA:46608"/>
        <dbReference type="Rhea" id="RHEA-COMP:11060"/>
        <dbReference type="Rhea" id="RHEA-COMP:11605"/>
        <dbReference type="ChEBI" id="CHEBI:15378"/>
        <dbReference type="ChEBI" id="CHEBI:30013"/>
        <dbReference type="ChEBI" id="CHEBI:30616"/>
        <dbReference type="ChEBI" id="CHEBI:61977"/>
        <dbReference type="ChEBI" id="CHEBI:456216"/>
        <dbReference type="EC" id="2.7.11.1"/>
    </reaction>
</comment>
<dbReference type="PROSITE" id="PS00108">
    <property type="entry name" value="PROTEIN_KINASE_ST"/>
    <property type="match status" value="1"/>
</dbReference>
<dbReference type="EMBL" id="MK212209">
    <property type="protein sequence ID" value="AZL94175.1"/>
    <property type="molecule type" value="mRNA"/>
</dbReference>
<dbReference type="AlphaFoldDB" id="A0A3Q8UBB9"/>
<dbReference type="PROSITE" id="PS51166">
    <property type="entry name" value="CBM20"/>
    <property type="match status" value="1"/>
</dbReference>
<dbReference type="SMART" id="SM01065">
    <property type="entry name" value="CBM_2"/>
    <property type="match status" value="1"/>
</dbReference>
<dbReference type="Pfam" id="PF00686">
    <property type="entry name" value="CBM_20"/>
    <property type="match status" value="1"/>
</dbReference>
<dbReference type="PROSITE" id="PS00018">
    <property type="entry name" value="EF_HAND_1"/>
    <property type="match status" value="1"/>
</dbReference>
<evidence type="ECO:0000256" key="7">
    <source>
        <dbReference type="ARBA" id="ARBA00022737"/>
    </source>
</evidence>
<dbReference type="SMART" id="SM00220">
    <property type="entry name" value="S_TKc"/>
    <property type="match status" value="1"/>
</dbReference>
<evidence type="ECO:0000256" key="14">
    <source>
        <dbReference type="ARBA" id="ARBA00048679"/>
    </source>
</evidence>
<keyword evidence="5" id="KW-0808">Transferase</keyword>
<dbReference type="InterPro" id="IPR008271">
    <property type="entry name" value="Ser/Thr_kinase_AS"/>
</dbReference>
<dbReference type="Pfam" id="PF00069">
    <property type="entry name" value="Pkinase"/>
    <property type="match status" value="1"/>
</dbReference>
<evidence type="ECO:0000259" key="18">
    <source>
        <dbReference type="PROSITE" id="PS51166"/>
    </source>
</evidence>
<evidence type="ECO:0000256" key="1">
    <source>
        <dbReference type="ARBA" id="ARBA00001946"/>
    </source>
</evidence>
<dbReference type="PROSITE" id="PS00107">
    <property type="entry name" value="PROTEIN_KINASE_ATP"/>
    <property type="match status" value="1"/>
</dbReference>
<keyword evidence="11 15" id="KW-0067">ATP-binding</keyword>
<keyword evidence="8 15" id="KW-0547">Nucleotide-binding</keyword>
<dbReference type="InterPro" id="IPR013783">
    <property type="entry name" value="Ig-like_fold"/>
</dbReference>
<evidence type="ECO:0000313" key="22">
    <source>
        <dbReference type="EMBL" id="AZL94177.1"/>
    </source>
</evidence>
<dbReference type="Pfam" id="PF00036">
    <property type="entry name" value="EF-hand_1"/>
    <property type="match status" value="1"/>
</dbReference>
<dbReference type="InterPro" id="IPR017441">
    <property type="entry name" value="Protein_kinase_ATP_BS"/>
</dbReference>
<keyword evidence="7" id="KW-0677">Repeat</keyword>
<dbReference type="GO" id="GO:0004674">
    <property type="term" value="F:protein serine/threonine kinase activity"/>
    <property type="evidence" value="ECO:0007669"/>
    <property type="project" value="UniProtKB-KW"/>
</dbReference>
<evidence type="ECO:0000256" key="15">
    <source>
        <dbReference type="PROSITE-ProRule" id="PRU10141"/>
    </source>
</evidence>
<reference evidence="20" key="1">
    <citation type="journal article" date="2018" name="Genome Biol. Evol.">
        <title>Nephromyces encodes a urate metabolism pathway and predicted peroxisomes, demonstrating these are not ancient losses of apicomplexans.</title>
        <authorList>
            <person name="Paight C."/>
            <person name="Slamovits C.H."/>
            <person name="Saffo M.B."/>
            <person name="Lane C.E."/>
        </authorList>
    </citation>
    <scope>NUCLEOTIDE SEQUENCE</scope>
    <source>
        <strain evidence="19">Cardio16</strain>
        <strain evidence="20">Cardio18</strain>
        <strain evidence="21">Cardio19</strain>
        <strain evidence="22">Cardio20</strain>
    </source>
</reference>
<evidence type="ECO:0000256" key="13">
    <source>
        <dbReference type="ARBA" id="ARBA00047899"/>
    </source>
</evidence>
<dbReference type="GO" id="GO:0005524">
    <property type="term" value="F:ATP binding"/>
    <property type="evidence" value="ECO:0007669"/>
    <property type="project" value="UniProtKB-UniRule"/>
</dbReference>
<dbReference type="Gene3D" id="2.60.40.10">
    <property type="entry name" value="Immunoglobulins"/>
    <property type="match status" value="1"/>
</dbReference>
<dbReference type="EMBL" id="MK212210">
    <property type="protein sequence ID" value="AZL94176.1"/>
    <property type="molecule type" value="mRNA"/>
</dbReference>
<evidence type="ECO:0000313" key="19">
    <source>
        <dbReference type="EMBL" id="AZL94173.1"/>
    </source>
</evidence>
<feature type="domain" description="EF-hand" evidence="17">
    <location>
        <begin position="718"/>
        <end position="753"/>
    </location>
</feature>
<evidence type="ECO:0000256" key="11">
    <source>
        <dbReference type="ARBA" id="ARBA00022840"/>
    </source>
</evidence>
<dbReference type="EMBL" id="MK212211">
    <property type="protein sequence ID" value="AZL94177.1"/>
    <property type="molecule type" value="mRNA"/>
</dbReference>
<evidence type="ECO:0000256" key="4">
    <source>
        <dbReference type="ARBA" id="ARBA00022527"/>
    </source>
</evidence>
<proteinExistence type="evidence at transcript level"/>
<sequence length="772" mass="87210">MLQITWQCKCLITKLGDTVAVLGAHEQVGAWKPQCAVPLSTDPTLFPIWRSTKVTFSHSMLVEYKYIILKANGEICWEPFCGNRVFRLDAANSCVVENIWGIKEVFYLNFNSCLNKEKHRGESPQVLQSSVISHTSDWSSHPAVYEHLEQNTTNKSSVISRLSGVDEQQSDTTVLCTPHQFVQPTKRSGERPKRGSLPNLSLLRQENCDAAASKHSCSTSSTPGSSWNSLLPCKAENGDCNFTSLLGCYSVAGSYHNHVYTARHQNDSCINSLRRSYSIPLPVSHLGSHDRTASSGCLGDYTLETTIGTGSWGVVKLAREISTGQPRAIKRIRKSPYVDHMRCIHREINIMYQLKHPNVVKLYDTLEDDEFVYLVMEYCAGGELFHRLTNGTAYSEVLACRTMRQILQAVAHCHGQCIAHRDLKPENFLFLNISVDSPLKLIDFGLASKCDPKHLMKTKMGTAYYVSPEVIQGSQHGLACDMWSVGVILYLLLYGIPPFNGDTDGEIFAKIADGRYEFPCNDDKNVSDCAKDLVDLLLVKDPSERLTAKEALSHDWFSLRPDINNPKDALLHCTAIPYSLSYLNVLRCYLKLNPLKQLVLTIIALSIDVERHRRLRDAFQRHDTNKNYLLTRDAIRKVASECPIWFFENDPPLEDIFSLLDPLGNGLINYADFLAACLSRNEYSREKIYRGAFHVIDCNRRGKFSTRDAERIYERCGGGKGNMEAAIQEADINGDGDIDYEEFRCMMRKIPSHTHVHNNQSWHSMETNIFPR</sequence>
<evidence type="ECO:0000256" key="10">
    <source>
        <dbReference type="ARBA" id="ARBA00022837"/>
    </source>
</evidence>
<organism evidence="20">
    <name type="scientific">Cardiosporidium cionae</name>
    <dbReference type="NCBI Taxonomy" id="476202"/>
    <lineage>
        <taxon>Eukaryota</taxon>
        <taxon>Sar</taxon>
        <taxon>Alveolata</taxon>
        <taxon>Apicomplexa</taxon>
        <taxon>Aconoidasida</taxon>
        <taxon>Nephromycida</taxon>
        <taxon>Cardiosporidium</taxon>
    </lineage>
</organism>
<dbReference type="CDD" id="cd00051">
    <property type="entry name" value="EFh"/>
    <property type="match status" value="1"/>
</dbReference>
<evidence type="ECO:0000313" key="20">
    <source>
        <dbReference type="EMBL" id="AZL94175.1"/>
    </source>
</evidence>
<comment type="cofactor">
    <cofactor evidence="1">
        <name>Mg(2+)</name>
        <dbReference type="ChEBI" id="CHEBI:18420"/>
    </cofactor>
</comment>
<dbReference type="EMBL" id="MK212207">
    <property type="protein sequence ID" value="AZL94173.1"/>
    <property type="molecule type" value="mRNA"/>
</dbReference>
<evidence type="ECO:0000256" key="2">
    <source>
        <dbReference type="ARBA" id="ARBA00011245"/>
    </source>
</evidence>
<dbReference type="Gene3D" id="1.10.238.10">
    <property type="entry name" value="EF-hand"/>
    <property type="match status" value="2"/>
</dbReference>
<dbReference type="FunFam" id="3.30.200.20:FF:000315">
    <property type="entry name" value="Calcium-dependent protein kinase 3"/>
    <property type="match status" value="1"/>
</dbReference>
<evidence type="ECO:0000256" key="8">
    <source>
        <dbReference type="ARBA" id="ARBA00022741"/>
    </source>
</evidence>
<evidence type="ECO:0000313" key="21">
    <source>
        <dbReference type="EMBL" id="AZL94176.1"/>
    </source>
</evidence>
<comment type="catalytic activity">
    <reaction evidence="14">
        <text>L-seryl-[protein] + ATP = O-phospho-L-seryl-[protein] + ADP + H(+)</text>
        <dbReference type="Rhea" id="RHEA:17989"/>
        <dbReference type="Rhea" id="RHEA-COMP:9863"/>
        <dbReference type="Rhea" id="RHEA-COMP:11604"/>
        <dbReference type="ChEBI" id="CHEBI:15378"/>
        <dbReference type="ChEBI" id="CHEBI:29999"/>
        <dbReference type="ChEBI" id="CHEBI:30616"/>
        <dbReference type="ChEBI" id="CHEBI:83421"/>
        <dbReference type="ChEBI" id="CHEBI:456216"/>
        <dbReference type="EC" id="2.7.11.1"/>
    </reaction>
</comment>
<dbReference type="CDD" id="cd05117">
    <property type="entry name" value="STKc_CAMK"/>
    <property type="match status" value="1"/>
</dbReference>
<comment type="subunit">
    <text evidence="2">Monomer.</text>
</comment>
<dbReference type="GO" id="GO:0005509">
    <property type="term" value="F:calcium ion binding"/>
    <property type="evidence" value="ECO:0007669"/>
    <property type="project" value="InterPro"/>
</dbReference>
<dbReference type="InterPro" id="IPR002044">
    <property type="entry name" value="CBM20"/>
</dbReference>
<keyword evidence="4" id="KW-0723">Serine/threonine-protein kinase</keyword>
<dbReference type="GO" id="GO:2001070">
    <property type="term" value="F:starch binding"/>
    <property type="evidence" value="ECO:0007669"/>
    <property type="project" value="InterPro"/>
</dbReference>
<dbReference type="FunFam" id="1.10.510.10:FF:000571">
    <property type="entry name" value="Maternal embryonic leucine zipper kinase"/>
    <property type="match status" value="1"/>
</dbReference>
<feature type="domain" description="CBM20" evidence="18">
    <location>
        <begin position="1"/>
        <end position="102"/>
    </location>
</feature>
<name>A0A3Q8UBB9_9APIC</name>
<keyword evidence="6" id="KW-0479">Metal-binding</keyword>
<dbReference type="PANTHER" id="PTHR24349">
    <property type="entry name" value="SERINE/THREONINE-PROTEIN KINASE"/>
    <property type="match status" value="1"/>
</dbReference>
<feature type="binding site" evidence="15">
    <location>
        <position position="334"/>
    </location>
    <ligand>
        <name>ATP</name>
        <dbReference type="ChEBI" id="CHEBI:30616"/>
    </ligand>
</feature>